<accession>A0ABC8QPQ7</accession>
<evidence type="ECO:0000313" key="8">
    <source>
        <dbReference type="Proteomes" id="UP001642360"/>
    </source>
</evidence>
<sequence length="105" mass="11370">IRPKCRRFSGDNKRRPPLATSSNSPLVSSSTSIETGESSQSFCEICAETKVSDDIFKIQKCSHSFCTDCISKHVVCKIQDNKLLCSAQDCIAKVSLNSILAGGIV</sequence>
<proteinExistence type="predicted"/>
<organism evidence="7 8">
    <name type="scientific">Ilex paraguariensis</name>
    <name type="common">yerba mate</name>
    <dbReference type="NCBI Taxonomy" id="185542"/>
    <lineage>
        <taxon>Eukaryota</taxon>
        <taxon>Viridiplantae</taxon>
        <taxon>Streptophyta</taxon>
        <taxon>Embryophyta</taxon>
        <taxon>Tracheophyta</taxon>
        <taxon>Spermatophyta</taxon>
        <taxon>Magnoliopsida</taxon>
        <taxon>eudicotyledons</taxon>
        <taxon>Gunneridae</taxon>
        <taxon>Pentapetalae</taxon>
        <taxon>asterids</taxon>
        <taxon>campanulids</taxon>
        <taxon>Aquifoliales</taxon>
        <taxon>Aquifoliaceae</taxon>
        <taxon>Ilex</taxon>
    </lineage>
</organism>
<keyword evidence="1" id="KW-0479">Metal-binding</keyword>
<dbReference type="InterPro" id="IPR001841">
    <property type="entry name" value="Znf_RING"/>
</dbReference>
<feature type="compositionally biased region" description="Low complexity" evidence="5">
    <location>
        <begin position="21"/>
        <end position="38"/>
    </location>
</feature>
<evidence type="ECO:0000256" key="1">
    <source>
        <dbReference type="ARBA" id="ARBA00022723"/>
    </source>
</evidence>
<feature type="region of interest" description="Disordered" evidence="5">
    <location>
        <begin position="1"/>
        <end position="38"/>
    </location>
</feature>
<dbReference type="InterPro" id="IPR017907">
    <property type="entry name" value="Znf_RING_CS"/>
</dbReference>
<dbReference type="PROSITE" id="PS50089">
    <property type="entry name" value="ZF_RING_2"/>
    <property type="match status" value="1"/>
</dbReference>
<dbReference type="Proteomes" id="UP001642360">
    <property type="component" value="Unassembled WGS sequence"/>
</dbReference>
<feature type="domain" description="RING-type" evidence="6">
    <location>
        <begin position="43"/>
        <end position="76"/>
    </location>
</feature>
<comment type="caution">
    <text evidence="7">The sequence shown here is derived from an EMBL/GenBank/DDBJ whole genome shotgun (WGS) entry which is preliminary data.</text>
</comment>
<name>A0ABC8QPQ7_9AQUA</name>
<dbReference type="PROSITE" id="PS00518">
    <property type="entry name" value="ZF_RING_1"/>
    <property type="match status" value="1"/>
</dbReference>
<dbReference type="AlphaFoldDB" id="A0ABC8QPQ7"/>
<evidence type="ECO:0000259" key="6">
    <source>
        <dbReference type="PROSITE" id="PS50089"/>
    </source>
</evidence>
<protein>
    <recommendedName>
        <fullName evidence="6">RING-type domain-containing protein</fullName>
    </recommendedName>
</protein>
<gene>
    <name evidence="7" type="ORF">ILEXP_LOCUS1150</name>
</gene>
<evidence type="ECO:0000256" key="2">
    <source>
        <dbReference type="ARBA" id="ARBA00022771"/>
    </source>
</evidence>
<keyword evidence="3" id="KW-0862">Zinc</keyword>
<dbReference type="Pfam" id="PF00097">
    <property type="entry name" value="zf-C3HC4"/>
    <property type="match status" value="1"/>
</dbReference>
<feature type="non-terminal residue" evidence="7">
    <location>
        <position position="1"/>
    </location>
</feature>
<dbReference type="EMBL" id="CAUOFW020000359">
    <property type="protein sequence ID" value="CAK9134216.1"/>
    <property type="molecule type" value="Genomic_DNA"/>
</dbReference>
<dbReference type="InterPro" id="IPR013083">
    <property type="entry name" value="Znf_RING/FYVE/PHD"/>
</dbReference>
<evidence type="ECO:0000256" key="5">
    <source>
        <dbReference type="SAM" id="MobiDB-lite"/>
    </source>
</evidence>
<keyword evidence="8" id="KW-1185">Reference proteome</keyword>
<keyword evidence="2 4" id="KW-0863">Zinc-finger</keyword>
<evidence type="ECO:0000313" key="7">
    <source>
        <dbReference type="EMBL" id="CAK9134216.1"/>
    </source>
</evidence>
<dbReference type="Gene3D" id="3.30.40.10">
    <property type="entry name" value="Zinc/RING finger domain, C3HC4 (zinc finger)"/>
    <property type="match status" value="1"/>
</dbReference>
<dbReference type="GO" id="GO:0008270">
    <property type="term" value="F:zinc ion binding"/>
    <property type="evidence" value="ECO:0007669"/>
    <property type="project" value="UniProtKB-KW"/>
</dbReference>
<evidence type="ECO:0000256" key="4">
    <source>
        <dbReference type="PROSITE-ProRule" id="PRU00175"/>
    </source>
</evidence>
<evidence type="ECO:0000256" key="3">
    <source>
        <dbReference type="ARBA" id="ARBA00022833"/>
    </source>
</evidence>
<dbReference type="SUPFAM" id="SSF57850">
    <property type="entry name" value="RING/U-box"/>
    <property type="match status" value="1"/>
</dbReference>
<dbReference type="InterPro" id="IPR018957">
    <property type="entry name" value="Znf_C3HC4_RING-type"/>
</dbReference>
<reference evidence="7 8" key="1">
    <citation type="submission" date="2024-02" db="EMBL/GenBank/DDBJ databases">
        <authorList>
            <person name="Vignale AGUSTIN F."/>
            <person name="Sosa J E."/>
            <person name="Modenutti C."/>
        </authorList>
    </citation>
    <scope>NUCLEOTIDE SEQUENCE [LARGE SCALE GENOMIC DNA]</scope>
</reference>